<dbReference type="InterPro" id="IPR011990">
    <property type="entry name" value="TPR-like_helical_dom_sf"/>
</dbReference>
<dbReference type="SUPFAM" id="SSF48452">
    <property type="entry name" value="TPR-like"/>
    <property type="match status" value="3"/>
</dbReference>
<gene>
    <name evidence="4" type="ORF">GIL414_LOCUS3354</name>
</gene>
<dbReference type="PROSITE" id="PS50005">
    <property type="entry name" value="TPR"/>
    <property type="match status" value="10"/>
</dbReference>
<evidence type="ECO:0000256" key="2">
    <source>
        <dbReference type="ARBA" id="ARBA00022803"/>
    </source>
</evidence>
<feature type="repeat" description="TPR" evidence="3">
    <location>
        <begin position="499"/>
        <end position="532"/>
    </location>
</feature>
<comment type="caution">
    <text evidence="4">The sequence shown here is derived from an EMBL/GenBank/DDBJ whole genome shotgun (WGS) entry which is preliminary data.</text>
</comment>
<dbReference type="PROSITE" id="PS50293">
    <property type="entry name" value="TPR_REGION"/>
    <property type="match status" value="1"/>
</dbReference>
<dbReference type="AlphaFoldDB" id="A0A8S2K7F6"/>
<evidence type="ECO:0000256" key="1">
    <source>
        <dbReference type="ARBA" id="ARBA00022737"/>
    </source>
</evidence>
<organism evidence="4 5">
    <name type="scientific">Rotaria magnacalcarata</name>
    <dbReference type="NCBI Taxonomy" id="392030"/>
    <lineage>
        <taxon>Eukaryota</taxon>
        <taxon>Metazoa</taxon>
        <taxon>Spiralia</taxon>
        <taxon>Gnathifera</taxon>
        <taxon>Rotifera</taxon>
        <taxon>Eurotatoria</taxon>
        <taxon>Bdelloidea</taxon>
        <taxon>Philodinida</taxon>
        <taxon>Philodinidae</taxon>
        <taxon>Rotaria</taxon>
    </lineage>
</organism>
<feature type="repeat" description="TPR" evidence="3">
    <location>
        <begin position="541"/>
        <end position="574"/>
    </location>
</feature>
<dbReference type="PROSITE" id="PS51996">
    <property type="entry name" value="TR_MART"/>
    <property type="match status" value="1"/>
</dbReference>
<proteinExistence type="predicted"/>
<dbReference type="Pfam" id="PF13424">
    <property type="entry name" value="TPR_12"/>
    <property type="match status" value="6"/>
</dbReference>
<keyword evidence="2 3" id="KW-0802">TPR repeat</keyword>
<feature type="repeat" description="TPR" evidence="3">
    <location>
        <begin position="650"/>
        <end position="683"/>
    </location>
</feature>
<dbReference type="Gene3D" id="3.90.176.10">
    <property type="entry name" value="Toxin ADP-ribosyltransferase, Chain A, domain 1"/>
    <property type="match status" value="1"/>
</dbReference>
<dbReference type="Proteomes" id="UP000681720">
    <property type="component" value="Unassembled WGS sequence"/>
</dbReference>
<dbReference type="SMART" id="SM00028">
    <property type="entry name" value="TPR"/>
    <property type="match status" value="13"/>
</dbReference>
<feature type="repeat" description="TPR" evidence="3">
    <location>
        <begin position="902"/>
        <end position="935"/>
    </location>
</feature>
<dbReference type="Pfam" id="PF13374">
    <property type="entry name" value="TPR_10"/>
    <property type="match status" value="1"/>
</dbReference>
<dbReference type="Gene3D" id="1.25.40.10">
    <property type="entry name" value="Tetratricopeptide repeat domain"/>
    <property type="match status" value="5"/>
</dbReference>
<feature type="repeat" description="TPR" evidence="3">
    <location>
        <begin position="583"/>
        <end position="616"/>
    </location>
</feature>
<reference evidence="4" key="1">
    <citation type="submission" date="2021-02" db="EMBL/GenBank/DDBJ databases">
        <authorList>
            <person name="Nowell W R."/>
        </authorList>
    </citation>
    <scope>NUCLEOTIDE SEQUENCE</scope>
</reference>
<dbReference type="PANTHER" id="PTHR45641">
    <property type="entry name" value="TETRATRICOPEPTIDE REPEAT PROTEIN (AFU_ORTHOLOGUE AFUA_6G03870)"/>
    <property type="match status" value="1"/>
</dbReference>
<keyword evidence="1" id="KW-0677">Repeat</keyword>
<feature type="repeat" description="TPR" evidence="3">
    <location>
        <begin position="944"/>
        <end position="977"/>
    </location>
</feature>
<feature type="repeat" description="TPR" evidence="3">
    <location>
        <begin position="734"/>
        <end position="767"/>
    </location>
</feature>
<feature type="repeat" description="TPR" evidence="3">
    <location>
        <begin position="457"/>
        <end position="490"/>
    </location>
</feature>
<feature type="repeat" description="TPR" evidence="3">
    <location>
        <begin position="692"/>
        <end position="725"/>
    </location>
</feature>
<accession>A0A8S2K7F6</accession>
<evidence type="ECO:0000313" key="4">
    <source>
        <dbReference type="EMBL" id="CAF3840485.1"/>
    </source>
</evidence>
<name>A0A8S2K7F6_9BILA</name>
<dbReference type="InterPro" id="IPR019734">
    <property type="entry name" value="TPR_rpt"/>
</dbReference>
<evidence type="ECO:0000256" key="3">
    <source>
        <dbReference type="PROSITE-ProRule" id="PRU00339"/>
    </source>
</evidence>
<dbReference type="EMBL" id="CAJOBJ010000728">
    <property type="protein sequence ID" value="CAF3840485.1"/>
    <property type="molecule type" value="Genomic_DNA"/>
</dbReference>
<protein>
    <submittedName>
        <fullName evidence="4">Uncharacterized protein</fullName>
    </submittedName>
</protein>
<feature type="repeat" description="TPR" evidence="3">
    <location>
        <begin position="776"/>
        <end position="809"/>
    </location>
</feature>
<sequence>MDTEPTCTISANKSEENNDSWTAPSRFPVIKNFIVIWLDTNINQSDEFTKNTITKLRYIISSVTTFTDTDECIAFSRNIIDDRLFMIISCSLAKQMKSLIQDIPQLHSIFIFCTHNSQDECQKPKGMYNKIESICLELVRLIRMFEVDLTPISTVPVINSSTKLDELDQSFMYSQLLKEIILEIQYNEKAKQEFVDFISVYYSDNNVLLNKILEFQRDYKMHSAIWWYSKESFLYSILNRALRTQDIEVILKLAFFIQDLHCQVQKLHKEANYTTHMTLFRGQGMTNFDFDNLKKNQGGLISFNNFLSTSIDHEVSLAFAESSRENPNLSGILFRLDINPKVSSTPFASLTNISHYSDFEQEFLFSMHTVFRIGEMKQLEDRLWQVNLTLTDDGDPQLKCLTDYMRNEIVGKSAWHRMCTLIHKMGKFDTAEKLYNNLLEAVSISELNLKEILTSIGPLYNGIATVYRSMGDYSNALAYLEKTLEIQQAYVPSDHSSLTSTYNNVAAVYQSMGKYANALSYFKKALQIQQKFLPDDILALSNTYNNMGAVYQSMEDYQTALSCYEKILETREKILPPNHPDLAATYNNTALVHQSMGNYSIARGYYDKTLKIQEKSLPFDHPLVATTYHNMGMSLRIQEKSLSSSHPDLATTYNNMGMVYHAACDHPAALVYLEKALNIQENSLPLNHLMLAAIYNSMGIVHKAMKNDAIALSYFEKALGIRERYLSPKHREIGETYNNISMVYKSMGNYSDALSYCEKSLEIEEQSATRNHPSLSIAYNNIGTIHKSMRNFQTALSYFEKALEIMKTFLPQNHPNLSYTYQNIGGIHNALRYYPNALIYYEKAYEVQMKCASPNFSLLSKICHGMAAVHKSMKNYPMAVSYCEMSLEFEEKCSPINHLSVATGYLNLGMLHKLMGKYMPALSFHEKAIIIMEKSLPTNHLDLATAYENIGDVYNDIEDFSSALLYYEKSLAIKKKSVQFNHESLAMFYKKISMMHLFLRNYAACLSYYEKALAIWQSILRPDHPWLLVTYCNMTLVFDRLCQNKKTIEDTVVALSIAYRALGLGHPKTKELQCYFEHLKQNHIEK</sequence>
<dbReference type="PANTHER" id="PTHR45641:SF1">
    <property type="entry name" value="AAA+ ATPASE DOMAIN-CONTAINING PROTEIN"/>
    <property type="match status" value="1"/>
</dbReference>
<evidence type="ECO:0000313" key="5">
    <source>
        <dbReference type="Proteomes" id="UP000681720"/>
    </source>
</evidence>
<dbReference type="SUPFAM" id="SSF56399">
    <property type="entry name" value="ADP-ribosylation"/>
    <property type="match status" value="1"/>
</dbReference>